<dbReference type="GO" id="GO:0005737">
    <property type="term" value="C:cytoplasm"/>
    <property type="evidence" value="ECO:0007669"/>
    <property type="project" value="UniProtKB-SubCell"/>
</dbReference>
<dbReference type="EMBL" id="JAQMWT010000439">
    <property type="protein sequence ID" value="KAJ8601302.1"/>
    <property type="molecule type" value="Genomic_DNA"/>
</dbReference>
<keyword evidence="2" id="KW-0963">Cytoplasm</keyword>
<dbReference type="AlphaFoldDB" id="A0AAD7XH64"/>
<evidence type="ECO:0000313" key="8">
    <source>
        <dbReference type="EMBL" id="KAJ8601302.1"/>
    </source>
</evidence>
<evidence type="ECO:0000256" key="4">
    <source>
        <dbReference type="ARBA" id="ARBA00023787"/>
    </source>
</evidence>
<name>A0AAD7XH64_9STRA</name>
<dbReference type="PANTHER" id="PTHR28630:SF31">
    <property type="entry name" value="PEROXIREDOXIN-LIKE 2A"/>
    <property type="match status" value="1"/>
</dbReference>
<evidence type="ECO:0000256" key="6">
    <source>
        <dbReference type="ARBA" id="ARBA00032058"/>
    </source>
</evidence>
<dbReference type="Pfam" id="PF13911">
    <property type="entry name" value="AhpC-TSA_2"/>
    <property type="match status" value="1"/>
</dbReference>
<keyword evidence="9" id="KW-1185">Reference proteome</keyword>
<organism evidence="8 9">
    <name type="scientific">Chrysophaeum taylorii</name>
    <dbReference type="NCBI Taxonomy" id="2483200"/>
    <lineage>
        <taxon>Eukaryota</taxon>
        <taxon>Sar</taxon>
        <taxon>Stramenopiles</taxon>
        <taxon>Ochrophyta</taxon>
        <taxon>Pelagophyceae</taxon>
        <taxon>Pelagomonadales</taxon>
        <taxon>Pelagomonadaceae</taxon>
        <taxon>Chrysophaeum</taxon>
    </lineage>
</organism>
<evidence type="ECO:0000256" key="1">
    <source>
        <dbReference type="ARBA" id="ARBA00004496"/>
    </source>
</evidence>
<gene>
    <name evidence="8" type="ORF">CTAYLR_007222</name>
</gene>
<evidence type="ECO:0000256" key="2">
    <source>
        <dbReference type="ARBA" id="ARBA00022490"/>
    </source>
</evidence>
<reference evidence="8" key="1">
    <citation type="submission" date="2023-01" db="EMBL/GenBank/DDBJ databases">
        <title>Metagenome sequencing of chrysophaentin producing Chrysophaeum taylorii.</title>
        <authorList>
            <person name="Davison J."/>
            <person name="Bewley C."/>
        </authorList>
    </citation>
    <scope>NUCLEOTIDE SEQUENCE</scope>
    <source>
        <strain evidence="8">NIES-1699</strain>
    </source>
</reference>
<evidence type="ECO:0000313" key="9">
    <source>
        <dbReference type="Proteomes" id="UP001230188"/>
    </source>
</evidence>
<proteinExistence type="inferred from homology"/>
<accession>A0AAD7XH64</accession>
<comment type="caution">
    <text evidence="8">The sequence shown here is derived from an EMBL/GenBank/DDBJ whole genome shotgun (WGS) entry which is preliminary data.</text>
</comment>
<evidence type="ECO:0000256" key="5">
    <source>
        <dbReference type="ARBA" id="ARBA00023849"/>
    </source>
</evidence>
<dbReference type="Proteomes" id="UP001230188">
    <property type="component" value="Unassembled WGS sequence"/>
</dbReference>
<evidence type="ECO:0000256" key="3">
    <source>
        <dbReference type="ARBA" id="ARBA00023284"/>
    </source>
</evidence>
<evidence type="ECO:0000256" key="7">
    <source>
        <dbReference type="ARBA" id="ARBA00032129"/>
    </source>
</evidence>
<sequence length="186" mass="20229">MRWRGLGTTAFAVSAVGFAVQRFQRGPPPRMISTLGDVVLRPVSSEGALEGAALKASSLWTSTGAVIFVAANDTVLGVGEFQRDYFKNDLFLDEERDFYAYLGNRKLITLRSALGALLRPDKFYRGLRAVNQRVEAKGIDGNMVGEGLTQGGVLVVAPDGQVRYTYLEKTGQEIPVDEINAALDDL</sequence>
<keyword evidence="3" id="KW-0676">Redox-active center</keyword>
<dbReference type="InterPro" id="IPR032801">
    <property type="entry name" value="PXL2A/B/C"/>
</dbReference>
<comment type="subcellular location">
    <subcellularLocation>
        <location evidence="1">Cytoplasm</location>
    </subcellularLocation>
</comment>
<comment type="similarity">
    <text evidence="4">Belongs to the peroxiredoxin-like PRXL2 family. PRXL2A subfamily.</text>
</comment>
<dbReference type="PANTHER" id="PTHR28630">
    <property type="match status" value="1"/>
</dbReference>
<protein>
    <recommendedName>
        <fullName evidence="5">Peroxiredoxin-like 2A</fullName>
    </recommendedName>
    <alternativeName>
        <fullName evidence="7">Peroxiredoxin-like 2 activated in M-CSF stimulated monocytes</fullName>
    </alternativeName>
    <alternativeName>
        <fullName evidence="6">Redox-regulatory protein FAM213A</fullName>
    </alternativeName>
</protein>